<sequence length="732" mass="87008">MIDAYEEDVIEQDILEPIEDIGKVSIIIPYYNTKDYIEECLHSVLEQTYGNLEIIVVNDGSAEDDTAFLEQQVLPEDSRIVYIKSEKHLGVASARNIGLKASTGSFLYFLDSDDVITKNAIELLTKNIKDNQLIVGTTRRLNKPLDLMNISLRNRSKVLVTKKLFKVFKNRSVLNLLIRRDIFNDIQSNLFYEGTTCFSDISLLVQLITQIDRIPLVKQPTYYKRRRNDPITNPGVMQLSNEVKTTDFIKIYEHLHELYKSNEKVTRYLDLLFLNFYRKNIVLLFKDIEKVDQFFKDIAIAAKRLSRKTLANQPMHIRIELKQLRNENVKKYKKNIKTHLEIRSLRQGLKSLKKFKIYCYRKFFIKMPLKEKHIVFESFLGKNYSDSPRDIYEYMVNHNMDYKYVWIFNDKNREIPGPAKIVKRFSFKYYYYLGISKYWVSNSRIPMHIDKRKENVYLQTWHGTPLKRLVFDMKEIYSANPNYKRNFYIQSRRWDYLIAPNKYSSDIFKSAFLFEKNMLETGYPRNDVLYRDNQPKKINEIKERIGIPLDKKVILYAPTWRDDDYYAAGKYKFNLKLDLQKMKEKLGEDYVIALRMHYFIADEINTDGVEDFAFNLSKYDEIAELYLISDILITDYSSVFFDYANLKRPILFFAYDLEKYRDKLRGFYINIEEDVPGPVVKTSDEVINKIVNIVNVKQQYEAKYDDFYEKFCSWHDGNSTDKVVKKVFLESN</sequence>
<dbReference type="InterPro" id="IPR043149">
    <property type="entry name" value="TagF_N"/>
</dbReference>
<dbReference type="InterPro" id="IPR007554">
    <property type="entry name" value="Glycerophosphate_synth"/>
</dbReference>
<organism evidence="8 9">
    <name type="scientific">Bacillus spizizenii</name>
    <name type="common">Bacillus subtilis subsp. spizizenii</name>
    <dbReference type="NCBI Taxonomy" id="96241"/>
    <lineage>
        <taxon>Bacteria</taxon>
        <taxon>Bacillati</taxon>
        <taxon>Bacillota</taxon>
        <taxon>Bacilli</taxon>
        <taxon>Bacillales</taxon>
        <taxon>Bacillaceae</taxon>
        <taxon>Bacillus</taxon>
    </lineage>
</organism>
<dbReference type="Proteomes" id="UP001078573">
    <property type="component" value="Unassembled WGS sequence"/>
</dbReference>
<dbReference type="AlphaFoldDB" id="A0A9Q4HHB6"/>
<dbReference type="PANTHER" id="PTHR37316:SF3">
    <property type="entry name" value="TEICHOIC ACID GLYCEROL-PHOSPHATE TRANSFERASE"/>
    <property type="match status" value="1"/>
</dbReference>
<dbReference type="GO" id="GO:0005886">
    <property type="term" value="C:plasma membrane"/>
    <property type="evidence" value="ECO:0007669"/>
    <property type="project" value="UniProtKB-SubCell"/>
</dbReference>
<evidence type="ECO:0000256" key="2">
    <source>
        <dbReference type="ARBA" id="ARBA00010488"/>
    </source>
</evidence>
<comment type="similarity">
    <text evidence="2">Belongs to the CDP-glycerol glycerophosphotransferase family.</text>
</comment>
<dbReference type="GO" id="GO:0019350">
    <property type="term" value="P:teichoic acid biosynthetic process"/>
    <property type="evidence" value="ECO:0007669"/>
    <property type="project" value="UniProtKB-KW"/>
</dbReference>
<keyword evidence="6" id="KW-0472">Membrane</keyword>
<dbReference type="Pfam" id="PF00535">
    <property type="entry name" value="Glycos_transf_2"/>
    <property type="match status" value="1"/>
</dbReference>
<evidence type="ECO:0000256" key="5">
    <source>
        <dbReference type="ARBA" id="ARBA00022944"/>
    </source>
</evidence>
<comment type="caution">
    <text evidence="8">The sequence shown here is derived from an EMBL/GenBank/DDBJ whole genome shotgun (WGS) entry which is preliminary data.</text>
</comment>
<evidence type="ECO:0000259" key="7">
    <source>
        <dbReference type="Pfam" id="PF00535"/>
    </source>
</evidence>
<evidence type="ECO:0000313" key="8">
    <source>
        <dbReference type="EMBL" id="MCY8456722.1"/>
    </source>
</evidence>
<dbReference type="Gene3D" id="3.40.50.12580">
    <property type="match status" value="1"/>
</dbReference>
<dbReference type="SUPFAM" id="SSF53756">
    <property type="entry name" value="UDP-Glycosyltransferase/glycogen phosphorylase"/>
    <property type="match status" value="1"/>
</dbReference>
<dbReference type="CDD" id="cd00761">
    <property type="entry name" value="Glyco_tranf_GTA_type"/>
    <property type="match status" value="1"/>
</dbReference>
<reference evidence="8" key="1">
    <citation type="submission" date="2022-02" db="EMBL/GenBank/DDBJ databases">
        <title>Crop Bioprotection Bacillus Genome Sequencing.</title>
        <authorList>
            <person name="Dunlap C."/>
        </authorList>
    </citation>
    <scope>NUCLEOTIDE SEQUENCE</scope>
    <source>
        <strain evidence="8">WR1O2A-53</strain>
    </source>
</reference>
<name>A0A9Q4HHB6_BACSC</name>
<keyword evidence="4" id="KW-0808">Transferase</keyword>
<evidence type="ECO:0000256" key="3">
    <source>
        <dbReference type="ARBA" id="ARBA00022475"/>
    </source>
</evidence>
<dbReference type="InterPro" id="IPR001173">
    <property type="entry name" value="Glyco_trans_2-like"/>
</dbReference>
<dbReference type="PANTHER" id="PTHR37316">
    <property type="entry name" value="TEICHOIC ACID GLYCEROL-PHOSPHATE PRIMASE"/>
    <property type="match status" value="1"/>
</dbReference>
<keyword evidence="5" id="KW-0777">Teichoic acid biosynthesis</keyword>
<evidence type="ECO:0000256" key="6">
    <source>
        <dbReference type="ARBA" id="ARBA00023136"/>
    </source>
</evidence>
<dbReference type="InterPro" id="IPR029044">
    <property type="entry name" value="Nucleotide-diphossugar_trans"/>
</dbReference>
<dbReference type="GO" id="GO:0047355">
    <property type="term" value="F:CDP-glycerol glycerophosphotransferase activity"/>
    <property type="evidence" value="ECO:0007669"/>
    <property type="project" value="InterPro"/>
</dbReference>
<dbReference type="Gene3D" id="3.90.550.10">
    <property type="entry name" value="Spore Coat Polysaccharide Biosynthesis Protein SpsA, Chain A"/>
    <property type="match status" value="1"/>
</dbReference>
<accession>A0A9Q4HHB6</accession>
<evidence type="ECO:0000256" key="1">
    <source>
        <dbReference type="ARBA" id="ARBA00004202"/>
    </source>
</evidence>
<dbReference type="EMBL" id="JALAPQ010000008">
    <property type="protein sequence ID" value="MCY8456722.1"/>
    <property type="molecule type" value="Genomic_DNA"/>
</dbReference>
<gene>
    <name evidence="8" type="ORF">MOC89_07400</name>
</gene>
<dbReference type="SUPFAM" id="SSF53448">
    <property type="entry name" value="Nucleotide-diphospho-sugar transferases"/>
    <property type="match status" value="1"/>
</dbReference>
<dbReference type="Gene3D" id="3.40.50.11820">
    <property type="match status" value="1"/>
</dbReference>
<dbReference type="Pfam" id="PF04464">
    <property type="entry name" value="Glyphos_transf"/>
    <property type="match status" value="1"/>
</dbReference>
<feature type="domain" description="Glycosyltransferase 2-like" evidence="7">
    <location>
        <begin position="25"/>
        <end position="185"/>
    </location>
</feature>
<protein>
    <submittedName>
        <fullName evidence="8">Bifunctional glycosyltransferase family 2 protein/CDP-glycerol:glycerophosphate glycerophosphotransferase</fullName>
    </submittedName>
</protein>
<comment type="subcellular location">
    <subcellularLocation>
        <location evidence="1">Cell membrane</location>
        <topology evidence="1">Peripheral membrane protein</topology>
    </subcellularLocation>
</comment>
<dbReference type="InterPro" id="IPR051612">
    <property type="entry name" value="Teichoic_Acid_Biosynth"/>
</dbReference>
<proteinExistence type="inferred from homology"/>
<keyword evidence="3" id="KW-1003">Cell membrane</keyword>
<evidence type="ECO:0000256" key="4">
    <source>
        <dbReference type="ARBA" id="ARBA00022679"/>
    </source>
</evidence>
<evidence type="ECO:0000313" key="9">
    <source>
        <dbReference type="Proteomes" id="UP001078573"/>
    </source>
</evidence>
<dbReference type="InterPro" id="IPR043148">
    <property type="entry name" value="TagF_C"/>
</dbReference>